<sequence>MKYNAITRFHMLLDQNLAVPEEMFLLIGREQGQEAEFVARLWCLQIEKSRPQE</sequence>
<keyword evidence="2" id="KW-1185">Reference proteome</keyword>
<dbReference type="STRING" id="1420916.AU14_17440"/>
<dbReference type="AlphaFoldDB" id="W5YUT8"/>
<dbReference type="Proteomes" id="UP000061489">
    <property type="component" value="Chromosome"/>
</dbReference>
<name>W5YUT8_9GAMM</name>
<protein>
    <submittedName>
        <fullName evidence="1">Uncharacterized protein</fullName>
    </submittedName>
</protein>
<dbReference type="HOGENOM" id="CLU_3063240_0_0_6"/>
<organism evidence="1 2">
    <name type="scientific">Marinobacter similis</name>
    <dbReference type="NCBI Taxonomy" id="1420916"/>
    <lineage>
        <taxon>Bacteria</taxon>
        <taxon>Pseudomonadati</taxon>
        <taxon>Pseudomonadota</taxon>
        <taxon>Gammaproteobacteria</taxon>
        <taxon>Pseudomonadales</taxon>
        <taxon>Marinobacteraceae</taxon>
        <taxon>Marinobacter</taxon>
    </lineage>
</organism>
<reference evidence="1 2" key="1">
    <citation type="journal article" date="2014" name="Genome Announc.">
        <title>Draft Genome Sequences of Marinobacter similis A3d10T and Marinobacter salarius R9SW1T.</title>
        <authorList>
            <person name="Ivanova E.P."/>
            <person name="Ng H.J."/>
            <person name="Webb H.K."/>
            <person name="Feng G."/>
            <person name="Oshima K."/>
            <person name="Hattori M."/>
            <person name="Ohkuma M."/>
            <person name="Sergeev A.F."/>
            <person name="Mikhailov V.V."/>
            <person name="Crawford R.J."/>
            <person name="Sawabe T."/>
        </authorList>
    </citation>
    <scope>NUCLEOTIDE SEQUENCE [LARGE SCALE GENOMIC DNA]</scope>
    <source>
        <strain evidence="1 2">A3d10</strain>
    </source>
</reference>
<evidence type="ECO:0000313" key="1">
    <source>
        <dbReference type="EMBL" id="AHI30263.1"/>
    </source>
</evidence>
<proteinExistence type="predicted"/>
<dbReference type="EMBL" id="CP007151">
    <property type="protein sequence ID" value="AHI30263.1"/>
    <property type="molecule type" value="Genomic_DNA"/>
</dbReference>
<gene>
    <name evidence="1" type="ORF">AU14_17440</name>
</gene>
<accession>W5YUT8</accession>
<dbReference type="KEGG" id="msx:AU14_17440"/>
<evidence type="ECO:0000313" key="2">
    <source>
        <dbReference type="Proteomes" id="UP000061489"/>
    </source>
</evidence>